<evidence type="ECO:0000256" key="17">
    <source>
        <dbReference type="SAM" id="MobiDB-lite"/>
    </source>
</evidence>
<feature type="disulfide bond" evidence="15">
    <location>
        <begin position="253"/>
        <end position="271"/>
    </location>
</feature>
<dbReference type="PROSITE" id="PS01186">
    <property type="entry name" value="EGF_2"/>
    <property type="match status" value="1"/>
</dbReference>
<dbReference type="SUPFAM" id="SSF57196">
    <property type="entry name" value="EGF/Laminin"/>
    <property type="match status" value="3"/>
</dbReference>
<feature type="region of interest" description="Disordered" evidence="17">
    <location>
        <begin position="1354"/>
        <end position="1394"/>
    </location>
</feature>
<keyword evidence="7 19" id="KW-0732">Signal</keyword>
<comment type="similarity">
    <text evidence="2">Belongs to the LDLR family.</text>
</comment>
<keyword evidence="13 21" id="KW-0675">Receptor</keyword>
<sequence length="1394" mass="154697">MVGFSGAGLLMARKRWALLALPHLFLSTATSHGAAGSTGCSCGRNHFTCAVSAFGECTCIPAQWQCDGDNDCGDHSDEDGCMLPTCSPLDFHCDNGKCIRRSWVCDGDNDCEDDSDEQDCPPRECEEDEFHCQNGYCIRSLWHCDGDNDCGDNSDEQCDMRKCSDKEFRCTDGSCIAEHWYCDGDTDCKDGSDEENCPSDVMTATCSVEEFQCAYGRCILDIYHCDGDDDCGDWSDESDCSSHQPCRSVEFMCSSGMCVNAGWRCDGEFDCDDQSDEKNCTTSMCTTEQFRCASGRCVRLSWRCDGEDDCSDGSDEDGCEKTDNPPCAPDQFLCGNGRCIGLRKVCNEVSDCGDGTDERPIQECRQRSGDGNCNTNNGGCSQKCQMTRGLVQCTCHTGYRLAEDGRSCDDVDECAEEGYCSQGCTNAEGGFQCWCVQGYELRPDKRSCKALGLDQFLLFARRTDIRRISFDTEDKSDDVIPLADVRNAVALDWDAQDEYIYWTDVTTDSINRAKWNGSKQEVVVDTSLESPAGLAIDWVTNKLYWTDAGTDRIEVSNADGSMRTVLIWENLDRPRDIVVDPIGGFIMLKDKTNISYMNYKDVVWVLIGTQLPHPFGLTLHESRIYWTDWQSKSIQSADKQTGLDRTTLAENLENLMDIHMFHRHRTFVQTPCMVNNGGCSHLCLLAPPPKGSSCACPTGINLQVDGKSCSHGMNRFLIFARRTDIRMVSLDIPYFADVVLPMNGSMKNTIAIGVDPKEGKVYWSDSTLKKVSRASIDGSEYEDIISTAIRYFYKPFSVASPQRIEASDLNGANRRTLVSPVQHPYGLTLLGPHIYWTDWQSRSIQRADKTTGGNSVIVRGNLPGLMDIQAVDRERPLGKRFRAFVTSSGPHQRGAAHITLAHYTLLRCGRIQCGGSTLTALSRYLFWTDWGHIAKIERAHLDGSDRKVLINTDLGWPNGLTLDYDTRRIFWVDAHLDRIESSDLNGKLRQILVSPVPVHLSVHCLFPINSLTFHFLCFHISNIPFFAHPSISDHIFLLSCVLSFVSLLFSLSQLKPVSSTLTPFFQLSQQDRWIYWTDWQTKSIQRVDKHTGRSKETVLANVEGLMDIIVVSPQRQAGTNHCGVNNGGCTHLCFAKGNSFVCACPDEPDSRPCSTSYVPTAAGSGTTSTAPPKVATDKTRSSPPMVNCTDKNLSLGACVKSNVITVPDGEGLHISYVIGGALTILAILILIVAFIIYRHKKSKFADPGVSNLTYSNPSYRTSTQEVKIETVQKPPIYNQLRYKKETCNDNSYTKEKIKIVEGICLLSSDELYWEDIKQIKPTRGGLHVCMKTDTVSLQASSGSLDDTETEQLLQEEQSECSSINTAPVATPERHAVLPDTGWAQPCKPSTESEV</sequence>
<keyword evidence="11 18" id="KW-0472">Membrane</keyword>
<dbReference type="SMART" id="SM00181">
    <property type="entry name" value="EGF"/>
    <property type="match status" value="5"/>
</dbReference>
<dbReference type="FunFam" id="2.120.10.30:FF:000241">
    <property type="entry name" value="Low-density lipoprotein receptor-related protein 6"/>
    <property type="match status" value="1"/>
</dbReference>
<gene>
    <name evidence="21" type="ORF">Z043_102757</name>
</gene>
<dbReference type="InterPro" id="IPR018097">
    <property type="entry name" value="EGF_Ca-bd_CS"/>
</dbReference>
<dbReference type="SMART" id="SM00135">
    <property type="entry name" value="LY"/>
    <property type="match status" value="8"/>
</dbReference>
<feature type="disulfide bond" evidence="15">
    <location>
        <begin position="213"/>
        <end position="231"/>
    </location>
</feature>
<dbReference type="FunFam" id="2.10.25.10:FF:000009">
    <property type="entry name" value="Low-density lipoprotein receptor isoform 1"/>
    <property type="match status" value="1"/>
</dbReference>
<comment type="caution">
    <text evidence="15">Lacks conserved residue(s) required for the propagation of feature annotation.</text>
</comment>
<dbReference type="EMBL" id="JARO02000665">
    <property type="protein sequence ID" value="KPP77791.1"/>
    <property type="molecule type" value="Genomic_DNA"/>
</dbReference>
<feature type="disulfide bond" evidence="15">
    <location>
        <begin position="66"/>
        <end position="81"/>
    </location>
</feature>
<dbReference type="FunFam" id="4.10.400.10:FF:000017">
    <property type="entry name" value="LDL receptor related protein 4"/>
    <property type="match status" value="2"/>
</dbReference>
<dbReference type="Gene3D" id="2.120.10.30">
    <property type="entry name" value="TolB, C-terminal domain"/>
    <property type="match status" value="6"/>
</dbReference>
<dbReference type="Pfam" id="PF00058">
    <property type="entry name" value="Ldl_recept_b"/>
    <property type="match status" value="4"/>
</dbReference>
<protein>
    <submittedName>
        <fullName evidence="21">Low-density lipoprotein receptor-related protein 4-like</fullName>
    </submittedName>
</protein>
<dbReference type="SUPFAM" id="SSF57424">
    <property type="entry name" value="LDL receptor-like module"/>
    <property type="match status" value="8"/>
</dbReference>
<dbReference type="PROSITE" id="PS51120">
    <property type="entry name" value="LDLRB"/>
    <property type="match status" value="3"/>
</dbReference>
<dbReference type="GO" id="GO:0006898">
    <property type="term" value="P:receptor-mediated endocytosis"/>
    <property type="evidence" value="ECO:0007669"/>
    <property type="project" value="TreeGrafter"/>
</dbReference>
<feature type="compositionally biased region" description="Low complexity" evidence="17">
    <location>
        <begin position="1161"/>
        <end position="1172"/>
    </location>
</feature>
<dbReference type="PROSITE" id="PS50068">
    <property type="entry name" value="LDLRA_2"/>
    <property type="match status" value="8"/>
</dbReference>
<evidence type="ECO:0000313" key="21">
    <source>
        <dbReference type="EMBL" id="KPP77791.1"/>
    </source>
</evidence>
<dbReference type="CDD" id="cd00054">
    <property type="entry name" value="EGF_CA"/>
    <property type="match status" value="1"/>
</dbReference>
<feature type="repeat" description="LDL-receptor class B" evidence="16">
    <location>
        <begin position="923"/>
        <end position="966"/>
    </location>
</feature>
<dbReference type="PANTHER" id="PTHR22722">
    <property type="entry name" value="LOW-DENSITY LIPOPROTEIN RECEPTOR-RELATED PROTEIN 2-RELATED"/>
    <property type="match status" value="1"/>
</dbReference>
<evidence type="ECO:0000256" key="13">
    <source>
        <dbReference type="ARBA" id="ARBA00023170"/>
    </source>
</evidence>
<dbReference type="PANTHER" id="PTHR22722:SF15">
    <property type="entry name" value="LOW-DENSITY LIPOPROTEIN RECEPTOR-RELATED"/>
    <property type="match status" value="1"/>
</dbReference>
<dbReference type="GO" id="GO:0005509">
    <property type="term" value="F:calcium ion binding"/>
    <property type="evidence" value="ECO:0007669"/>
    <property type="project" value="InterPro"/>
</dbReference>
<keyword evidence="21" id="KW-0449">Lipoprotein</keyword>
<feature type="disulfide bond" evidence="15">
    <location>
        <begin position="327"/>
        <end position="339"/>
    </location>
</feature>
<feature type="repeat" description="LDL-receptor class B" evidence="16">
    <location>
        <begin position="541"/>
        <end position="583"/>
    </location>
</feature>
<keyword evidence="10 18" id="KW-1133">Transmembrane helix</keyword>
<evidence type="ECO:0000256" key="6">
    <source>
        <dbReference type="ARBA" id="ARBA00022692"/>
    </source>
</evidence>
<keyword evidence="5" id="KW-0254">Endocytosis</keyword>
<evidence type="ECO:0000256" key="16">
    <source>
        <dbReference type="PROSITE-ProRule" id="PRU00461"/>
    </source>
</evidence>
<dbReference type="CDD" id="cd00112">
    <property type="entry name" value="LDLa"/>
    <property type="match status" value="7"/>
</dbReference>
<dbReference type="GO" id="GO:0016324">
    <property type="term" value="C:apical plasma membrane"/>
    <property type="evidence" value="ECO:0007669"/>
    <property type="project" value="TreeGrafter"/>
</dbReference>
<dbReference type="Pfam" id="PF00057">
    <property type="entry name" value="Ldl_recept_a"/>
    <property type="match status" value="8"/>
</dbReference>
<evidence type="ECO:0000256" key="9">
    <source>
        <dbReference type="ARBA" id="ARBA00022837"/>
    </source>
</evidence>
<evidence type="ECO:0000256" key="1">
    <source>
        <dbReference type="ARBA" id="ARBA00004251"/>
    </source>
</evidence>
<dbReference type="SMART" id="SM00192">
    <property type="entry name" value="LDLa"/>
    <property type="match status" value="8"/>
</dbReference>
<keyword evidence="4" id="KW-0245">EGF-like domain</keyword>
<keyword evidence="14" id="KW-0325">Glycoprotein</keyword>
<feature type="disulfide bond" evidence="15">
    <location>
        <begin position="206"/>
        <end position="218"/>
    </location>
</feature>
<dbReference type="InterPro" id="IPR000742">
    <property type="entry name" value="EGF"/>
</dbReference>
<evidence type="ECO:0000256" key="19">
    <source>
        <dbReference type="SAM" id="SignalP"/>
    </source>
</evidence>
<dbReference type="Proteomes" id="UP000034805">
    <property type="component" value="Unassembled WGS sequence"/>
</dbReference>
<dbReference type="FunFam" id="4.10.400.10:FF:000098">
    <property type="entry name" value="low-density lipoprotein receptor-related protein 4"/>
    <property type="match status" value="1"/>
</dbReference>
<keyword evidence="3" id="KW-1003">Cell membrane</keyword>
<organism evidence="21 22">
    <name type="scientific">Scleropages formosus</name>
    <name type="common">Asian bonytongue</name>
    <name type="synonym">Osteoglossum formosum</name>
    <dbReference type="NCBI Taxonomy" id="113540"/>
    <lineage>
        <taxon>Eukaryota</taxon>
        <taxon>Metazoa</taxon>
        <taxon>Chordata</taxon>
        <taxon>Craniata</taxon>
        <taxon>Vertebrata</taxon>
        <taxon>Euteleostomi</taxon>
        <taxon>Actinopterygii</taxon>
        <taxon>Neopterygii</taxon>
        <taxon>Teleostei</taxon>
        <taxon>Osteoglossocephala</taxon>
        <taxon>Osteoglossomorpha</taxon>
        <taxon>Osteoglossiformes</taxon>
        <taxon>Osteoglossidae</taxon>
        <taxon>Scleropages</taxon>
    </lineage>
</organism>
<keyword evidence="6 18" id="KW-0812">Transmembrane</keyword>
<dbReference type="GO" id="GO:0043235">
    <property type="term" value="C:receptor complex"/>
    <property type="evidence" value="ECO:0007669"/>
    <property type="project" value="TreeGrafter"/>
</dbReference>
<dbReference type="FunFam" id="4.10.400.10:FF:000006">
    <property type="entry name" value="Putative low-density lipoprotein receptor"/>
    <property type="match status" value="1"/>
</dbReference>
<dbReference type="InterPro" id="IPR051221">
    <property type="entry name" value="LDLR-related"/>
</dbReference>
<feature type="disulfide bond" evidence="15">
    <location>
        <begin position="93"/>
        <end position="111"/>
    </location>
</feature>
<dbReference type="InterPro" id="IPR000152">
    <property type="entry name" value="EGF-type_Asp/Asn_hydroxyl_site"/>
</dbReference>
<feature type="repeat" description="LDL-receptor class B" evidence="16">
    <location>
        <begin position="498"/>
        <end position="540"/>
    </location>
</feature>
<comment type="caution">
    <text evidence="21">The sequence shown here is derived from an EMBL/GenBank/DDBJ whole genome shotgun (WGS) entry which is preliminary data.</text>
</comment>
<dbReference type="InterPro" id="IPR036055">
    <property type="entry name" value="LDL_receptor-like_sf"/>
</dbReference>
<evidence type="ECO:0000256" key="14">
    <source>
        <dbReference type="ARBA" id="ARBA00023180"/>
    </source>
</evidence>
<feature type="disulfide bond" evidence="15">
    <location>
        <begin position="334"/>
        <end position="352"/>
    </location>
</feature>
<feature type="disulfide bond" evidence="15">
    <location>
        <begin position="304"/>
        <end position="319"/>
    </location>
</feature>
<dbReference type="InterPro" id="IPR023415">
    <property type="entry name" value="LDLR_class-A_CS"/>
</dbReference>
<dbReference type="FunFam" id="4.10.400.10:FF:000085">
    <property type="entry name" value="low-density lipoprotein receptor-related protein 4"/>
    <property type="match status" value="1"/>
</dbReference>
<feature type="domain" description="EGF-like" evidence="20">
    <location>
        <begin position="433"/>
        <end position="448"/>
    </location>
</feature>
<dbReference type="FunFam" id="4.10.400.10:FF:000092">
    <property type="entry name" value="LDL receptor related protein 4"/>
    <property type="match status" value="1"/>
</dbReference>
<feature type="disulfide bond" evidence="15">
    <location>
        <begin position="225"/>
        <end position="240"/>
    </location>
</feature>
<feature type="disulfide bond" evidence="15">
    <location>
        <begin position="125"/>
        <end position="137"/>
    </location>
</feature>
<keyword evidence="12 15" id="KW-1015">Disulfide bond</keyword>
<evidence type="ECO:0000256" key="2">
    <source>
        <dbReference type="ARBA" id="ARBA00009939"/>
    </source>
</evidence>
<keyword evidence="8" id="KW-0677">Repeat</keyword>
<evidence type="ECO:0000313" key="22">
    <source>
        <dbReference type="Proteomes" id="UP000034805"/>
    </source>
</evidence>
<evidence type="ECO:0000256" key="3">
    <source>
        <dbReference type="ARBA" id="ARBA00022475"/>
    </source>
</evidence>
<feature type="disulfide bond" evidence="15">
    <location>
        <begin position="265"/>
        <end position="280"/>
    </location>
</feature>
<dbReference type="Pfam" id="PF14670">
    <property type="entry name" value="FXa_inhibition"/>
    <property type="match status" value="2"/>
</dbReference>
<dbReference type="FunFam" id="4.10.400.10:FF:000034">
    <property type="entry name" value="Low-density lipoprotein receptor-related protein 2"/>
    <property type="match status" value="1"/>
</dbReference>
<feature type="region of interest" description="Disordered" evidence="17">
    <location>
        <begin position="1161"/>
        <end position="1183"/>
    </location>
</feature>
<dbReference type="Gene3D" id="2.10.25.10">
    <property type="entry name" value="Laminin"/>
    <property type="match status" value="2"/>
</dbReference>
<dbReference type="InterPro" id="IPR000033">
    <property type="entry name" value="LDLR_classB_rpt"/>
</dbReference>
<dbReference type="PROSITE" id="PS01209">
    <property type="entry name" value="LDLRA_1"/>
    <property type="match status" value="5"/>
</dbReference>
<evidence type="ECO:0000256" key="18">
    <source>
        <dbReference type="SAM" id="Phobius"/>
    </source>
</evidence>
<feature type="chain" id="PRO_5006145581" evidence="19">
    <location>
        <begin position="32"/>
        <end position="1394"/>
    </location>
</feature>
<feature type="disulfide bond" evidence="15">
    <location>
        <begin position="292"/>
        <end position="310"/>
    </location>
</feature>
<dbReference type="SUPFAM" id="SSF63825">
    <property type="entry name" value="YWTD domain"/>
    <property type="match status" value="3"/>
</dbReference>
<dbReference type="InterPro" id="IPR001881">
    <property type="entry name" value="EGF-like_Ca-bd_dom"/>
</dbReference>
<dbReference type="InterPro" id="IPR002172">
    <property type="entry name" value="LDrepeatLR_classA_rpt"/>
</dbReference>
<feature type="disulfide bond" evidence="15">
    <location>
        <begin position="86"/>
        <end position="98"/>
    </location>
</feature>
<evidence type="ECO:0000256" key="11">
    <source>
        <dbReference type="ARBA" id="ARBA00023136"/>
    </source>
</evidence>
<evidence type="ECO:0000256" key="8">
    <source>
        <dbReference type="ARBA" id="ARBA00022737"/>
    </source>
</evidence>
<feature type="signal peptide" evidence="19">
    <location>
        <begin position="1"/>
        <end position="31"/>
    </location>
</feature>
<dbReference type="PROSITE" id="PS00010">
    <property type="entry name" value="ASX_HYDROXYL"/>
    <property type="match status" value="1"/>
</dbReference>
<evidence type="ECO:0000256" key="15">
    <source>
        <dbReference type="PROSITE-ProRule" id="PRU00124"/>
    </source>
</evidence>
<feature type="disulfide bond" evidence="15">
    <location>
        <begin position="285"/>
        <end position="297"/>
    </location>
</feature>
<dbReference type="PROSITE" id="PS01187">
    <property type="entry name" value="EGF_CA"/>
    <property type="match status" value="1"/>
</dbReference>
<feature type="disulfide bond" evidence="15">
    <location>
        <begin position="163"/>
        <end position="175"/>
    </location>
</feature>
<keyword evidence="9" id="KW-0106">Calcium</keyword>
<dbReference type="Gene3D" id="4.10.400.10">
    <property type="entry name" value="Low-density Lipoprotein Receptor"/>
    <property type="match status" value="8"/>
</dbReference>
<evidence type="ECO:0000256" key="7">
    <source>
        <dbReference type="ARBA" id="ARBA00022729"/>
    </source>
</evidence>
<dbReference type="GO" id="GO:0042562">
    <property type="term" value="F:hormone binding"/>
    <property type="evidence" value="ECO:0007669"/>
    <property type="project" value="TreeGrafter"/>
</dbReference>
<proteinExistence type="inferred from homology"/>
<feature type="disulfide bond" evidence="15">
    <location>
        <begin position="182"/>
        <end position="197"/>
    </location>
</feature>
<reference evidence="21 22" key="1">
    <citation type="submission" date="2015-08" db="EMBL/GenBank/DDBJ databases">
        <title>The genome of the Asian arowana (Scleropages formosus).</title>
        <authorList>
            <person name="Tan M.H."/>
            <person name="Gan H.M."/>
            <person name="Croft L.J."/>
            <person name="Austin C.M."/>
        </authorList>
    </citation>
    <scope>NUCLEOTIDE SEQUENCE [LARGE SCALE GENOMIC DNA]</scope>
    <source>
        <strain evidence="21">Aro1</strain>
    </source>
</reference>
<evidence type="ECO:0000256" key="10">
    <source>
        <dbReference type="ARBA" id="ARBA00022989"/>
    </source>
</evidence>
<evidence type="ECO:0000259" key="20">
    <source>
        <dbReference type="PROSITE" id="PS01186"/>
    </source>
</evidence>
<evidence type="ECO:0000256" key="4">
    <source>
        <dbReference type="ARBA" id="ARBA00022536"/>
    </source>
</evidence>
<feature type="disulfide bond" evidence="15">
    <location>
        <begin position="105"/>
        <end position="120"/>
    </location>
</feature>
<name>A0A0P7XQV5_SCLFO</name>
<dbReference type="InterPro" id="IPR011042">
    <property type="entry name" value="6-blade_b-propeller_TolB-like"/>
</dbReference>
<feature type="disulfide bond" evidence="15">
    <location>
        <begin position="246"/>
        <end position="258"/>
    </location>
</feature>
<evidence type="ECO:0000256" key="5">
    <source>
        <dbReference type="ARBA" id="ARBA00022583"/>
    </source>
</evidence>
<dbReference type="PRINTS" id="PR00261">
    <property type="entry name" value="LDLRECEPTOR"/>
</dbReference>
<feature type="disulfide bond" evidence="15">
    <location>
        <begin position="132"/>
        <end position="150"/>
    </location>
</feature>
<feature type="disulfide bond" evidence="15">
    <location>
        <begin position="170"/>
        <end position="188"/>
    </location>
</feature>
<dbReference type="SMART" id="SM00179">
    <property type="entry name" value="EGF_CA"/>
    <property type="match status" value="2"/>
</dbReference>
<feature type="transmembrane region" description="Helical" evidence="18">
    <location>
        <begin position="1214"/>
        <end position="1237"/>
    </location>
</feature>
<accession>A0A0P7XQV5</accession>
<evidence type="ECO:0000256" key="12">
    <source>
        <dbReference type="ARBA" id="ARBA00023157"/>
    </source>
</evidence>
<comment type="subcellular location">
    <subcellularLocation>
        <location evidence="1">Cell membrane</location>
        <topology evidence="1">Single-pass type I membrane protein</topology>
    </subcellularLocation>
</comment>